<proteinExistence type="predicted"/>
<sequence>MDTGKNTKASLTSKIIYDPPLTVEIDGVKELESILDLENCSSELCSVLDLPERSPNIYDTFESFEEVSIFGDLDKPPNNFDKEDRTSHYTATTMNSFDDAGMVTSDFENSSTSPISQPGRRLSNSSPPQPSDLGFIFMDQDGIVPLAVWSADALETSARESEKTMRYKTQKVEHPRKIDRKPKFKVVKPTNHTSSFLQNVAKSCNMDLSYLFHCEDPQSAGSVLPSGTTLRPDTLSLYPNYSEKNHRSFHEPVSKKRSLEDSYNRTNTNSTKVTAGRPRKEKRIKCLKRDSSVTLEKKVEFSQAIIEDAKPKRYQGIILRDQAAAELRLGKDEHHALNLTLPNFDLVCQYLDGKAQEQHNSFRTIWKISRTQIDHHVSLEFHLSDETATVPDAAMEISVFTLMAPGHSTKHLVTSCQYLEMVNFILGKDYNYLINDNLAETTVGSDGKMISTQKHHASRVRSHVKKLLKRHVVKDFKRYTAEDRSDPIEFEYKMALHNLVLQCYVKKPFESKVSIALMELGCVKKALTKQTEFFTFKKI</sequence>
<feature type="region of interest" description="Disordered" evidence="1">
    <location>
        <begin position="245"/>
        <end position="281"/>
    </location>
</feature>
<feature type="compositionally biased region" description="Polar residues" evidence="1">
    <location>
        <begin position="106"/>
        <end position="126"/>
    </location>
</feature>
<dbReference type="Proteomes" id="UP000005627">
    <property type="component" value="Chromosome 4"/>
</dbReference>
<dbReference type="RefSeq" id="XP_003680967.1">
    <property type="nucleotide sequence ID" value="XM_003680919.1"/>
</dbReference>
<dbReference type="GeneID" id="11502191"/>
<dbReference type="KEGG" id="tdl:TDEL_0D01720"/>
<feature type="compositionally biased region" description="Basic and acidic residues" evidence="1">
    <location>
        <begin position="245"/>
        <end position="263"/>
    </location>
</feature>
<dbReference type="EMBL" id="HE616745">
    <property type="protein sequence ID" value="CCE91756.1"/>
    <property type="molecule type" value="Genomic_DNA"/>
</dbReference>
<feature type="region of interest" description="Disordered" evidence="1">
    <location>
        <begin position="105"/>
        <end position="131"/>
    </location>
</feature>
<accession>G8ZT12</accession>
<reference evidence="2 3" key="1">
    <citation type="journal article" date="2011" name="Proc. Natl. Acad. Sci. U.S.A.">
        <title>Evolutionary erosion of yeast sex chromosomes by mating-type switching accidents.</title>
        <authorList>
            <person name="Gordon J.L."/>
            <person name="Armisen D."/>
            <person name="Proux-Wera E."/>
            <person name="Oheigeartaigh S.S."/>
            <person name="Byrne K.P."/>
            <person name="Wolfe K.H."/>
        </authorList>
    </citation>
    <scope>NUCLEOTIDE SEQUENCE [LARGE SCALE GENOMIC DNA]</scope>
    <source>
        <strain evidence="3">ATCC 10662 / CBS 1146 / NBRC 0425 / NCYC 2629 / NRRL Y-866</strain>
    </source>
</reference>
<protein>
    <submittedName>
        <fullName evidence="2">Uncharacterized protein</fullName>
    </submittedName>
</protein>
<dbReference type="AlphaFoldDB" id="G8ZT12"/>
<gene>
    <name evidence="2" type="primary">TDEL0D01720</name>
    <name evidence="2" type="ORF">TDEL_0D01720</name>
</gene>
<evidence type="ECO:0000313" key="3">
    <source>
        <dbReference type="Proteomes" id="UP000005627"/>
    </source>
</evidence>
<evidence type="ECO:0000256" key="1">
    <source>
        <dbReference type="SAM" id="MobiDB-lite"/>
    </source>
</evidence>
<evidence type="ECO:0000313" key="2">
    <source>
        <dbReference type="EMBL" id="CCE91756.1"/>
    </source>
</evidence>
<dbReference type="OrthoDB" id="4031801at2759"/>
<keyword evidence="3" id="KW-1185">Reference proteome</keyword>
<dbReference type="InParanoid" id="G8ZT12"/>
<dbReference type="HOGENOM" id="CLU_429726_0_0_1"/>
<organism evidence="2 3">
    <name type="scientific">Torulaspora delbrueckii</name>
    <name type="common">Yeast</name>
    <name type="synonym">Candida colliculosa</name>
    <dbReference type="NCBI Taxonomy" id="4950"/>
    <lineage>
        <taxon>Eukaryota</taxon>
        <taxon>Fungi</taxon>
        <taxon>Dikarya</taxon>
        <taxon>Ascomycota</taxon>
        <taxon>Saccharomycotina</taxon>
        <taxon>Saccharomycetes</taxon>
        <taxon>Saccharomycetales</taxon>
        <taxon>Saccharomycetaceae</taxon>
        <taxon>Torulaspora</taxon>
    </lineage>
</organism>
<feature type="compositionally biased region" description="Polar residues" evidence="1">
    <location>
        <begin position="264"/>
        <end position="273"/>
    </location>
</feature>
<name>G8ZT12_TORDE</name>